<protein>
    <recommendedName>
        <fullName evidence="2">Hydantoinase B/oxoprolinase domain-containing protein</fullName>
    </recommendedName>
</protein>
<evidence type="ECO:0000256" key="1">
    <source>
        <dbReference type="SAM" id="MobiDB-lite"/>
    </source>
</evidence>
<proteinExistence type="predicted"/>
<accession>A0A8C3SN46</accession>
<dbReference type="AlphaFoldDB" id="A0A8C3SN46"/>
<dbReference type="GO" id="GO:0006749">
    <property type="term" value="P:glutathione metabolic process"/>
    <property type="evidence" value="ECO:0007669"/>
    <property type="project" value="TreeGrafter"/>
</dbReference>
<dbReference type="Ensembl" id="ENSCSRT00000016295.1">
    <property type="protein sequence ID" value="ENSCSRP00000015626.1"/>
    <property type="gene ID" value="ENSCSRG00000011902.1"/>
</dbReference>
<feature type="compositionally biased region" description="Gly residues" evidence="1">
    <location>
        <begin position="37"/>
        <end position="56"/>
    </location>
</feature>
<dbReference type="PANTHER" id="PTHR11365">
    <property type="entry name" value="5-OXOPROLINASE RELATED"/>
    <property type="match status" value="1"/>
</dbReference>
<reference evidence="3" key="2">
    <citation type="submission" date="2025-09" db="UniProtKB">
        <authorList>
            <consortium name="Ensembl"/>
        </authorList>
    </citation>
    <scope>IDENTIFICATION</scope>
</reference>
<sequence>TDLLPALHGGPGRPAQPGLPGPGAGSHSQGLHPGPVPGGCRGGGQRADLAEGGGRDLQGLRGLRRLPGESVGGRHALCGAGGAAVELGSLGAALPPSLIPSLQGCMNNVTFGNEHVGYYETVAGGAGAGPHWHGRSGVHTHMTNTRITDPEILEKRYPVILRCFELRRGSGGSGRFRGGDGVIRELLFREEVMLSVLSERRAFCPYGLHGDPNPAAPRPLPTPSNCPAPCGIPVCPPSTLPLSPIYPPSDPPSTLPLSPIYPPS</sequence>
<dbReference type="InterPro" id="IPR045079">
    <property type="entry name" value="Oxoprolinase-like"/>
</dbReference>
<dbReference type="GO" id="GO:0005829">
    <property type="term" value="C:cytosol"/>
    <property type="evidence" value="ECO:0007669"/>
    <property type="project" value="TreeGrafter"/>
</dbReference>
<keyword evidence="4" id="KW-1185">Reference proteome</keyword>
<dbReference type="Pfam" id="PF02538">
    <property type="entry name" value="Hydantoinase_B"/>
    <property type="match status" value="1"/>
</dbReference>
<organism evidence="3 4">
    <name type="scientific">Chelydra serpentina</name>
    <name type="common">Snapping turtle</name>
    <name type="synonym">Testudo serpentina</name>
    <dbReference type="NCBI Taxonomy" id="8475"/>
    <lineage>
        <taxon>Eukaryota</taxon>
        <taxon>Metazoa</taxon>
        <taxon>Chordata</taxon>
        <taxon>Craniata</taxon>
        <taxon>Vertebrata</taxon>
        <taxon>Euteleostomi</taxon>
        <taxon>Archelosauria</taxon>
        <taxon>Testudinata</taxon>
        <taxon>Testudines</taxon>
        <taxon>Cryptodira</taxon>
        <taxon>Durocryptodira</taxon>
        <taxon>Americhelydia</taxon>
        <taxon>Chelydroidea</taxon>
        <taxon>Chelydridae</taxon>
        <taxon>Chelydra</taxon>
    </lineage>
</organism>
<dbReference type="InterPro" id="IPR003692">
    <property type="entry name" value="Hydantoinase_B"/>
</dbReference>
<dbReference type="GO" id="GO:0017168">
    <property type="term" value="F:5-oxoprolinase (ATP-hydrolyzing) activity"/>
    <property type="evidence" value="ECO:0007669"/>
    <property type="project" value="TreeGrafter"/>
</dbReference>
<evidence type="ECO:0000313" key="4">
    <source>
        <dbReference type="Proteomes" id="UP000694403"/>
    </source>
</evidence>
<reference evidence="3" key="1">
    <citation type="submission" date="2025-08" db="UniProtKB">
        <authorList>
            <consortium name="Ensembl"/>
        </authorList>
    </citation>
    <scope>IDENTIFICATION</scope>
</reference>
<feature type="domain" description="Hydantoinase B/oxoprolinase" evidence="2">
    <location>
        <begin position="83"/>
        <end position="210"/>
    </location>
</feature>
<name>A0A8C3SN46_CHESE</name>
<evidence type="ECO:0000259" key="2">
    <source>
        <dbReference type="Pfam" id="PF02538"/>
    </source>
</evidence>
<evidence type="ECO:0000313" key="3">
    <source>
        <dbReference type="Ensembl" id="ENSCSRP00000015626.1"/>
    </source>
</evidence>
<feature type="region of interest" description="Disordered" evidence="1">
    <location>
        <begin position="1"/>
        <end position="60"/>
    </location>
</feature>
<dbReference type="PANTHER" id="PTHR11365:SF2">
    <property type="entry name" value="5-OXOPROLINASE"/>
    <property type="match status" value="1"/>
</dbReference>
<dbReference type="Proteomes" id="UP000694403">
    <property type="component" value="Unplaced"/>
</dbReference>
<feature type="region of interest" description="Disordered" evidence="1">
    <location>
        <begin position="243"/>
        <end position="264"/>
    </location>
</feature>